<evidence type="ECO:0000313" key="3">
    <source>
        <dbReference type="Proteomes" id="UP000093111"/>
    </source>
</evidence>
<proteinExistence type="predicted"/>
<evidence type="ECO:0000256" key="1">
    <source>
        <dbReference type="SAM" id="MobiDB-lite"/>
    </source>
</evidence>
<dbReference type="PATRIC" id="fig|1612624.7.peg.1845"/>
<gene>
    <name evidence="2" type="ORF">ADU59_08795</name>
</gene>
<dbReference type="Proteomes" id="UP000093111">
    <property type="component" value="Unassembled WGS sequence"/>
</dbReference>
<reference evidence="2 3" key="1">
    <citation type="journal article" date="2016" name="Syst. Appl. Microbiol.">
        <title>Pararhizobium polonicum sp. nov. isolated from tumors on stone fruit rootstocks.</title>
        <authorList>
            <person name="Pulawska J."/>
            <person name="Kuzmanovic N."/>
            <person name="Willems A."/>
            <person name="Pothier J.F."/>
        </authorList>
    </citation>
    <scope>NUCLEOTIDE SEQUENCE [LARGE SCALE GENOMIC DNA]</scope>
    <source>
        <strain evidence="2 3">F5.1</strain>
    </source>
</reference>
<dbReference type="AlphaFoldDB" id="A0A1C7P547"/>
<accession>A0A1C7P547</accession>
<dbReference type="RefSeq" id="WP_068953667.1">
    <property type="nucleotide sequence ID" value="NZ_LGLV01000005.1"/>
</dbReference>
<evidence type="ECO:0000313" key="2">
    <source>
        <dbReference type="EMBL" id="OBZ96415.1"/>
    </source>
</evidence>
<dbReference type="EMBL" id="LGLV01000005">
    <property type="protein sequence ID" value="OBZ96415.1"/>
    <property type="molecule type" value="Genomic_DNA"/>
</dbReference>
<organism evidence="2 3">
    <name type="scientific">Pararhizobium polonicum</name>
    <dbReference type="NCBI Taxonomy" id="1612624"/>
    <lineage>
        <taxon>Bacteria</taxon>
        <taxon>Pseudomonadati</taxon>
        <taxon>Pseudomonadota</taxon>
        <taxon>Alphaproteobacteria</taxon>
        <taxon>Hyphomicrobiales</taxon>
        <taxon>Rhizobiaceae</taxon>
        <taxon>Rhizobium/Agrobacterium group</taxon>
        <taxon>Pararhizobium</taxon>
    </lineage>
</organism>
<feature type="region of interest" description="Disordered" evidence="1">
    <location>
        <begin position="67"/>
        <end position="107"/>
    </location>
</feature>
<comment type="caution">
    <text evidence="2">The sequence shown here is derived from an EMBL/GenBank/DDBJ whole genome shotgun (WGS) entry which is preliminary data.</text>
</comment>
<protein>
    <submittedName>
        <fullName evidence="2">Uncharacterized protein</fullName>
    </submittedName>
</protein>
<name>A0A1C7P547_9HYPH</name>
<dbReference type="OrthoDB" id="7916376at2"/>
<keyword evidence="3" id="KW-1185">Reference proteome</keyword>
<sequence>MVPALIVMTILGCDDSVTQCHYVSTVSGTWQSIATCDAESQKQLPKFSNSNYPVIVAVCEKSGEQMANAKDPAPMSLAQPALDETHPVTPDPVPTPPTAEQQKPSLPRRTLAMITGALPDRSALRNVVTKPVHYIEDGYSWVARKFTK</sequence>